<dbReference type="AlphaFoldDB" id="A0A150HB28"/>
<dbReference type="EMBL" id="LRAD01000046">
    <property type="protein sequence ID" value="KXZ59327.1"/>
    <property type="molecule type" value="Genomic_DNA"/>
</dbReference>
<sequence>MDQQASEKGDVDIESQSLRVREVPAASTGVRLHTRDALLAWEARISDASRKGTPSALDWFLALEALSDSSLSAERRRVVRASQVARALGITDAPVRKGGAVYSSYDKLWAALRDDDLRDPIAREADLLTRLYRQARMATFLRYRGGLVRHLAAIPFSAEAALHAYCRVVIEWSIRWRGVTRSTPQERRSARATTAAARLQQAVALPLIVPEDLAGLLMAVRVEDRDPMDHTVSGGLEGMALSAGVALLSEQLCFALTCVVADPSVTALTASNIVRGHANELLGGALQRMAVRDDIRQQILIDALADFRQMFGAATERGRVISMARAEMERTYQALRVAWGVFGPVSAHGADE</sequence>
<name>A0A150HB28_9MICO</name>
<organism evidence="1 2">
    <name type="scientific">Microbacterium laevaniformans</name>
    <dbReference type="NCBI Taxonomy" id="36807"/>
    <lineage>
        <taxon>Bacteria</taxon>
        <taxon>Bacillati</taxon>
        <taxon>Actinomycetota</taxon>
        <taxon>Actinomycetes</taxon>
        <taxon>Micrococcales</taxon>
        <taxon>Microbacteriaceae</taxon>
        <taxon>Microbacterium</taxon>
    </lineage>
</organism>
<dbReference type="STRING" id="36807.Mlaev_02363"/>
<comment type="caution">
    <text evidence="1">The sequence shown here is derived from an EMBL/GenBank/DDBJ whole genome shotgun (WGS) entry which is preliminary data.</text>
</comment>
<protein>
    <submittedName>
        <fullName evidence="1">Uncharacterized protein</fullName>
    </submittedName>
</protein>
<evidence type="ECO:0000313" key="2">
    <source>
        <dbReference type="Proteomes" id="UP000075357"/>
    </source>
</evidence>
<gene>
    <name evidence="1" type="ORF">Mlaev_02363</name>
</gene>
<dbReference type="Proteomes" id="UP000075357">
    <property type="component" value="Unassembled WGS sequence"/>
</dbReference>
<reference evidence="1 2" key="1">
    <citation type="submission" date="2016-01" db="EMBL/GenBank/DDBJ databases">
        <title>Draft genome sequences of Microbacterium laevaniformans LCDC 91-0039 and the type strain of Microbacterium hominis LCDC 84-209.</title>
        <authorList>
            <person name="Bernier A.-M."/>
            <person name="Bernard K."/>
        </authorList>
    </citation>
    <scope>NUCLEOTIDE SEQUENCE [LARGE SCALE GENOMIC DNA]</scope>
    <source>
        <strain evidence="1 2">LCDC 91-0039</strain>
    </source>
</reference>
<proteinExistence type="predicted"/>
<keyword evidence="2" id="KW-1185">Reference proteome</keyword>
<evidence type="ECO:0000313" key="1">
    <source>
        <dbReference type="EMBL" id="KXZ59327.1"/>
    </source>
</evidence>
<accession>A0A150HB28</accession>
<dbReference type="PATRIC" id="fig|36807.3.peg.2401"/>